<organism evidence="1 2">
    <name type="scientific">Acer saccharum</name>
    <name type="common">Sugar maple</name>
    <dbReference type="NCBI Taxonomy" id="4024"/>
    <lineage>
        <taxon>Eukaryota</taxon>
        <taxon>Viridiplantae</taxon>
        <taxon>Streptophyta</taxon>
        <taxon>Embryophyta</taxon>
        <taxon>Tracheophyta</taxon>
        <taxon>Spermatophyta</taxon>
        <taxon>Magnoliopsida</taxon>
        <taxon>eudicotyledons</taxon>
        <taxon>Gunneridae</taxon>
        <taxon>Pentapetalae</taxon>
        <taxon>rosids</taxon>
        <taxon>malvids</taxon>
        <taxon>Sapindales</taxon>
        <taxon>Sapindaceae</taxon>
        <taxon>Hippocastanoideae</taxon>
        <taxon>Acereae</taxon>
        <taxon>Acer</taxon>
    </lineage>
</organism>
<sequence length="69" mass="7411">MTIAAALASRPEVGSSMNMMDGFETSSTAIVSRLRCSFDIPLTPALSRISIEHNSFSPVTLLKLSLPLE</sequence>
<reference evidence="1" key="1">
    <citation type="journal article" date="2022" name="Plant J.">
        <title>Strategies of tolerance reflected in two North American maple genomes.</title>
        <authorList>
            <person name="McEvoy S.L."/>
            <person name="Sezen U.U."/>
            <person name="Trouern-Trend A."/>
            <person name="McMahon S.M."/>
            <person name="Schaberg P.G."/>
            <person name="Yang J."/>
            <person name="Wegrzyn J.L."/>
            <person name="Swenson N.G."/>
        </authorList>
    </citation>
    <scope>NUCLEOTIDE SEQUENCE</scope>
    <source>
        <strain evidence="1">NS2018</strain>
    </source>
</reference>
<comment type="caution">
    <text evidence="1">The sequence shown here is derived from an EMBL/GenBank/DDBJ whole genome shotgun (WGS) entry which is preliminary data.</text>
</comment>
<evidence type="ECO:0000313" key="1">
    <source>
        <dbReference type="EMBL" id="KAK0580751.1"/>
    </source>
</evidence>
<protein>
    <submittedName>
        <fullName evidence="1">Uncharacterized protein</fullName>
    </submittedName>
</protein>
<accession>A0AA39VIC5</accession>
<reference evidence="1" key="2">
    <citation type="submission" date="2023-06" db="EMBL/GenBank/DDBJ databases">
        <authorList>
            <person name="Swenson N.G."/>
            <person name="Wegrzyn J.L."/>
            <person name="Mcevoy S.L."/>
        </authorList>
    </citation>
    <scope>NUCLEOTIDE SEQUENCE</scope>
    <source>
        <strain evidence="1">NS2018</strain>
        <tissue evidence="1">Leaf</tissue>
    </source>
</reference>
<dbReference type="AlphaFoldDB" id="A0AA39VIC5"/>
<name>A0AA39VIC5_ACESA</name>
<dbReference type="EMBL" id="JAUESC010000384">
    <property type="protein sequence ID" value="KAK0580751.1"/>
    <property type="molecule type" value="Genomic_DNA"/>
</dbReference>
<gene>
    <name evidence="1" type="ORF">LWI29_005829</name>
</gene>
<keyword evidence="2" id="KW-1185">Reference proteome</keyword>
<dbReference type="Proteomes" id="UP001168877">
    <property type="component" value="Unassembled WGS sequence"/>
</dbReference>
<proteinExistence type="predicted"/>
<evidence type="ECO:0000313" key="2">
    <source>
        <dbReference type="Proteomes" id="UP001168877"/>
    </source>
</evidence>